<dbReference type="AlphaFoldDB" id="A0A9D4GML9"/>
<accession>A0A9D4GML9</accession>
<evidence type="ECO:0008006" key="5">
    <source>
        <dbReference type="Google" id="ProtNLM"/>
    </source>
</evidence>
<keyword evidence="2" id="KW-0732">Signal</keyword>
<evidence type="ECO:0000256" key="2">
    <source>
        <dbReference type="SAM" id="SignalP"/>
    </source>
</evidence>
<keyword evidence="4" id="KW-1185">Reference proteome</keyword>
<feature type="signal peptide" evidence="2">
    <location>
        <begin position="1"/>
        <end position="21"/>
    </location>
</feature>
<evidence type="ECO:0000313" key="3">
    <source>
        <dbReference type="EMBL" id="KAH3819969.1"/>
    </source>
</evidence>
<protein>
    <recommendedName>
        <fullName evidence="5">EGF-like domain-containing protein</fullName>
    </recommendedName>
</protein>
<reference evidence="3" key="1">
    <citation type="journal article" date="2019" name="bioRxiv">
        <title>The Genome of the Zebra Mussel, Dreissena polymorpha: A Resource for Invasive Species Research.</title>
        <authorList>
            <person name="McCartney M.A."/>
            <person name="Auch B."/>
            <person name="Kono T."/>
            <person name="Mallez S."/>
            <person name="Zhang Y."/>
            <person name="Obille A."/>
            <person name="Becker A."/>
            <person name="Abrahante J.E."/>
            <person name="Garbe J."/>
            <person name="Badalamenti J.P."/>
            <person name="Herman A."/>
            <person name="Mangelson H."/>
            <person name="Liachko I."/>
            <person name="Sullivan S."/>
            <person name="Sone E.D."/>
            <person name="Koren S."/>
            <person name="Silverstein K.A.T."/>
            <person name="Beckman K.B."/>
            <person name="Gohl D.M."/>
        </authorList>
    </citation>
    <scope>NUCLEOTIDE SEQUENCE</scope>
    <source>
        <strain evidence="3">Duluth1</strain>
        <tissue evidence="3">Whole animal</tissue>
    </source>
</reference>
<evidence type="ECO:0000313" key="4">
    <source>
        <dbReference type="Proteomes" id="UP000828390"/>
    </source>
</evidence>
<feature type="chain" id="PRO_5038474282" description="EGF-like domain-containing protein" evidence="2">
    <location>
        <begin position="22"/>
        <end position="167"/>
    </location>
</feature>
<organism evidence="3 4">
    <name type="scientific">Dreissena polymorpha</name>
    <name type="common">Zebra mussel</name>
    <name type="synonym">Mytilus polymorpha</name>
    <dbReference type="NCBI Taxonomy" id="45954"/>
    <lineage>
        <taxon>Eukaryota</taxon>
        <taxon>Metazoa</taxon>
        <taxon>Spiralia</taxon>
        <taxon>Lophotrochozoa</taxon>
        <taxon>Mollusca</taxon>
        <taxon>Bivalvia</taxon>
        <taxon>Autobranchia</taxon>
        <taxon>Heteroconchia</taxon>
        <taxon>Euheterodonta</taxon>
        <taxon>Imparidentia</taxon>
        <taxon>Neoheterodontei</taxon>
        <taxon>Myida</taxon>
        <taxon>Dreissenoidea</taxon>
        <taxon>Dreissenidae</taxon>
        <taxon>Dreissena</taxon>
    </lineage>
</organism>
<sequence>MIKSEFLVAAVFLWCSYVVRCNVPSPCDATVKCANNMTVCENGFCHIQADQVCTIVTTTTVATTVTTTGATSQASSSSSATTTTVTTTITTKPSVGGKRRRRSTNQQECVSNASCVSGKQTTLVCACNDGYTADNGKCNKDPENGAGHVRVTELLSVMVTTVLLFLI</sequence>
<dbReference type="Proteomes" id="UP000828390">
    <property type="component" value="Unassembled WGS sequence"/>
</dbReference>
<feature type="compositionally biased region" description="Low complexity" evidence="1">
    <location>
        <begin position="82"/>
        <end position="91"/>
    </location>
</feature>
<feature type="region of interest" description="Disordered" evidence="1">
    <location>
        <begin position="82"/>
        <end position="105"/>
    </location>
</feature>
<evidence type="ECO:0000256" key="1">
    <source>
        <dbReference type="SAM" id="MobiDB-lite"/>
    </source>
</evidence>
<name>A0A9D4GML9_DREPO</name>
<reference evidence="3" key="2">
    <citation type="submission" date="2020-11" db="EMBL/GenBank/DDBJ databases">
        <authorList>
            <person name="McCartney M.A."/>
            <person name="Auch B."/>
            <person name="Kono T."/>
            <person name="Mallez S."/>
            <person name="Becker A."/>
            <person name="Gohl D.M."/>
            <person name="Silverstein K.A.T."/>
            <person name="Koren S."/>
            <person name="Bechman K.B."/>
            <person name="Herman A."/>
            <person name="Abrahante J.E."/>
            <person name="Garbe J."/>
        </authorList>
    </citation>
    <scope>NUCLEOTIDE SEQUENCE</scope>
    <source>
        <strain evidence="3">Duluth1</strain>
        <tissue evidence="3">Whole animal</tissue>
    </source>
</reference>
<proteinExistence type="predicted"/>
<comment type="caution">
    <text evidence="3">The sequence shown here is derived from an EMBL/GenBank/DDBJ whole genome shotgun (WGS) entry which is preliminary data.</text>
</comment>
<gene>
    <name evidence="3" type="ORF">DPMN_121713</name>
</gene>
<dbReference type="EMBL" id="JAIWYP010000005">
    <property type="protein sequence ID" value="KAH3819969.1"/>
    <property type="molecule type" value="Genomic_DNA"/>
</dbReference>